<accession>A0A396HVA2</accession>
<protein>
    <submittedName>
        <fullName evidence="1">Uncharacterized protein</fullName>
    </submittedName>
</protein>
<reference evidence="1" key="1">
    <citation type="journal article" date="2018" name="Nat. Plants">
        <title>Whole-genome landscape of Medicago truncatula symbiotic genes.</title>
        <authorList>
            <person name="Pecrix Y."/>
            <person name="Gamas P."/>
            <person name="Carrere S."/>
        </authorList>
    </citation>
    <scope>NUCLEOTIDE SEQUENCE</scope>
    <source>
        <tissue evidence="1">Leaves</tissue>
    </source>
</reference>
<evidence type="ECO:0000313" key="1">
    <source>
        <dbReference type="EMBL" id="RHN57270.1"/>
    </source>
</evidence>
<organism evidence="1">
    <name type="scientific">Medicago truncatula</name>
    <name type="common">Barrel medic</name>
    <name type="synonym">Medicago tribuloides</name>
    <dbReference type="NCBI Taxonomy" id="3880"/>
    <lineage>
        <taxon>Eukaryota</taxon>
        <taxon>Viridiplantae</taxon>
        <taxon>Streptophyta</taxon>
        <taxon>Embryophyta</taxon>
        <taxon>Tracheophyta</taxon>
        <taxon>Spermatophyta</taxon>
        <taxon>Magnoliopsida</taxon>
        <taxon>eudicotyledons</taxon>
        <taxon>Gunneridae</taxon>
        <taxon>Pentapetalae</taxon>
        <taxon>rosids</taxon>
        <taxon>fabids</taxon>
        <taxon>Fabales</taxon>
        <taxon>Fabaceae</taxon>
        <taxon>Papilionoideae</taxon>
        <taxon>50 kb inversion clade</taxon>
        <taxon>NPAAA clade</taxon>
        <taxon>Hologalegina</taxon>
        <taxon>IRL clade</taxon>
        <taxon>Trifolieae</taxon>
        <taxon>Medicago</taxon>
    </lineage>
</organism>
<dbReference type="EMBL" id="PSQE01000005">
    <property type="protein sequence ID" value="RHN57270.1"/>
    <property type="molecule type" value="Genomic_DNA"/>
</dbReference>
<gene>
    <name evidence="1" type="ORF">MtrunA17_Chr5g0438561</name>
</gene>
<name>A0A396HVA2_MEDTR</name>
<dbReference type="AlphaFoldDB" id="A0A396HVA2"/>
<proteinExistence type="predicted"/>
<dbReference type="Proteomes" id="UP000265566">
    <property type="component" value="Chromosome 5"/>
</dbReference>
<sequence>MLSFSCRRSKRIKDKHRGRWQSTLVRRKSNMAKRKWKSKRGSQFYHKLF</sequence>
<comment type="caution">
    <text evidence="1">The sequence shown here is derived from an EMBL/GenBank/DDBJ whole genome shotgun (WGS) entry which is preliminary data.</text>
</comment>
<dbReference type="Gramene" id="rna32792">
    <property type="protein sequence ID" value="RHN57270.1"/>
    <property type="gene ID" value="gene32792"/>
</dbReference>